<proteinExistence type="inferred from homology"/>
<evidence type="ECO:0000313" key="11">
    <source>
        <dbReference type="EMBL" id="GCC24465.1"/>
    </source>
</evidence>
<dbReference type="OMA" id="NMSAEYR"/>
<evidence type="ECO:0000256" key="5">
    <source>
        <dbReference type="ARBA" id="ARBA00022525"/>
    </source>
</evidence>
<gene>
    <name evidence="11" type="ORF">chiPu_0002866</name>
</gene>
<reference evidence="11 12" key="1">
    <citation type="journal article" date="2018" name="Nat. Ecol. Evol.">
        <title>Shark genomes provide insights into elasmobranch evolution and the origin of vertebrates.</title>
        <authorList>
            <person name="Hara Y"/>
            <person name="Yamaguchi K"/>
            <person name="Onimaru K"/>
            <person name="Kadota M"/>
            <person name="Koyanagi M"/>
            <person name="Keeley SD"/>
            <person name="Tatsumi K"/>
            <person name="Tanaka K"/>
            <person name="Motone F"/>
            <person name="Kageyama Y"/>
            <person name="Nozu R"/>
            <person name="Adachi N"/>
            <person name="Nishimura O"/>
            <person name="Nakagawa R"/>
            <person name="Tanegashima C"/>
            <person name="Kiyatake I"/>
            <person name="Matsumoto R"/>
            <person name="Murakumo K"/>
            <person name="Nishida K"/>
            <person name="Terakita A"/>
            <person name="Kuratani S"/>
            <person name="Sato K"/>
            <person name="Hyodo S Kuraku.S."/>
        </authorList>
    </citation>
    <scope>NUCLEOTIDE SEQUENCE [LARGE SCALE GENOMIC DNA]</scope>
</reference>
<sequence>MRAGDLDIECLLDTGLELMCLTQRYETKSLQDRTVRTAYGARADRVEIKRTKAIHLEFSPHESVNCMWAGNVGDPFIRKRLSLDSDNRHDRDFLHSLVTQNKMTNVFFRCILGIPPLMILLIPNIALPCKNKNLNMTEVMNDFQYVIFQDLQHLLELLATKSNNNNCRKPQKSNPFPCLNGKEIPSVHRLTCSVLYISKQYNFDFNQEIIILSKRTEKTLRCSCDHQKKNRKNHNRKPKTSSIINSKAKCPTKKLLRIKEKISDINLCWKKIFKLTEI</sequence>
<dbReference type="OrthoDB" id="10359556at2759"/>
<dbReference type="PANTHER" id="PTHR48492">
    <property type="entry name" value="INTERLEUKIN-7"/>
    <property type="match status" value="1"/>
</dbReference>
<evidence type="ECO:0000256" key="7">
    <source>
        <dbReference type="ARBA" id="ARBA00023030"/>
    </source>
</evidence>
<keyword evidence="10" id="KW-1133">Transmembrane helix</keyword>
<dbReference type="PRINTS" id="PR00435">
    <property type="entry name" value="INTERLEUKIN7"/>
</dbReference>
<feature type="transmembrane region" description="Helical" evidence="10">
    <location>
        <begin position="106"/>
        <end position="127"/>
    </location>
</feature>
<dbReference type="STRING" id="137246.A0A401S246"/>
<dbReference type="InterPro" id="IPR001181">
    <property type="entry name" value="IL-7"/>
</dbReference>
<protein>
    <recommendedName>
        <fullName evidence="3">Interleukin-7</fullName>
    </recommendedName>
</protein>
<evidence type="ECO:0000256" key="6">
    <source>
        <dbReference type="ARBA" id="ARBA00022729"/>
    </source>
</evidence>
<dbReference type="GO" id="GO:0005125">
    <property type="term" value="F:cytokine activity"/>
    <property type="evidence" value="ECO:0007669"/>
    <property type="project" value="UniProtKB-KW"/>
</dbReference>
<evidence type="ECO:0000313" key="12">
    <source>
        <dbReference type="Proteomes" id="UP000287033"/>
    </source>
</evidence>
<dbReference type="Proteomes" id="UP000287033">
    <property type="component" value="Unassembled WGS sequence"/>
</dbReference>
<keyword evidence="6" id="KW-0732">Signal</keyword>
<keyword evidence="9" id="KW-0325">Glycoprotein</keyword>
<evidence type="ECO:0000256" key="9">
    <source>
        <dbReference type="ARBA" id="ARBA00023180"/>
    </source>
</evidence>
<keyword evidence="7" id="KW-0339">Growth factor</keyword>
<keyword evidence="8" id="KW-1015">Disulfide bond</keyword>
<dbReference type="GO" id="GO:0008083">
    <property type="term" value="F:growth factor activity"/>
    <property type="evidence" value="ECO:0007669"/>
    <property type="project" value="UniProtKB-KW"/>
</dbReference>
<evidence type="ECO:0000256" key="3">
    <source>
        <dbReference type="ARBA" id="ARBA00019460"/>
    </source>
</evidence>
<keyword evidence="4" id="KW-0202">Cytokine</keyword>
<evidence type="ECO:0000256" key="1">
    <source>
        <dbReference type="ARBA" id="ARBA00004613"/>
    </source>
</evidence>
<dbReference type="PANTHER" id="PTHR48492:SF1">
    <property type="entry name" value="INTERLEUKIN-7"/>
    <property type="match status" value="1"/>
</dbReference>
<dbReference type="GO" id="GO:0005615">
    <property type="term" value="C:extracellular space"/>
    <property type="evidence" value="ECO:0007669"/>
    <property type="project" value="UniProtKB-KW"/>
</dbReference>
<dbReference type="AlphaFoldDB" id="A0A401S246"/>
<dbReference type="EMBL" id="BEZZ01000058">
    <property type="protein sequence ID" value="GCC24465.1"/>
    <property type="molecule type" value="Genomic_DNA"/>
</dbReference>
<evidence type="ECO:0000256" key="10">
    <source>
        <dbReference type="SAM" id="Phobius"/>
    </source>
</evidence>
<comment type="caution">
    <text evidence="11">The sequence shown here is derived from an EMBL/GenBank/DDBJ whole genome shotgun (WGS) entry which is preliminary data.</text>
</comment>
<comment type="subcellular location">
    <subcellularLocation>
        <location evidence="1">Secreted</location>
    </subcellularLocation>
</comment>
<evidence type="ECO:0000256" key="2">
    <source>
        <dbReference type="ARBA" id="ARBA00007621"/>
    </source>
</evidence>
<dbReference type="GO" id="GO:0006955">
    <property type="term" value="P:immune response"/>
    <property type="evidence" value="ECO:0007669"/>
    <property type="project" value="InterPro"/>
</dbReference>
<evidence type="ECO:0000256" key="8">
    <source>
        <dbReference type="ARBA" id="ARBA00023157"/>
    </source>
</evidence>
<dbReference type="InterPro" id="IPR038325">
    <property type="entry name" value="IL7_sf"/>
</dbReference>
<keyword evidence="10" id="KW-0812">Transmembrane</keyword>
<dbReference type="GO" id="GO:0005139">
    <property type="term" value="F:interleukin-7 receptor binding"/>
    <property type="evidence" value="ECO:0007669"/>
    <property type="project" value="InterPro"/>
</dbReference>
<dbReference type="Gene3D" id="1.20.1250.50">
    <property type="match status" value="1"/>
</dbReference>
<evidence type="ECO:0000256" key="4">
    <source>
        <dbReference type="ARBA" id="ARBA00022514"/>
    </source>
</evidence>
<name>A0A401S246_CHIPU</name>
<comment type="similarity">
    <text evidence="2">Belongs to the IL-7/IL-9 family.</text>
</comment>
<accession>A0A401S246</accession>
<organism evidence="11 12">
    <name type="scientific">Chiloscyllium punctatum</name>
    <name type="common">Brownbanded bambooshark</name>
    <name type="synonym">Hemiscyllium punctatum</name>
    <dbReference type="NCBI Taxonomy" id="137246"/>
    <lineage>
        <taxon>Eukaryota</taxon>
        <taxon>Metazoa</taxon>
        <taxon>Chordata</taxon>
        <taxon>Craniata</taxon>
        <taxon>Vertebrata</taxon>
        <taxon>Chondrichthyes</taxon>
        <taxon>Elasmobranchii</taxon>
        <taxon>Galeomorphii</taxon>
        <taxon>Galeoidea</taxon>
        <taxon>Orectolobiformes</taxon>
        <taxon>Hemiscylliidae</taxon>
        <taxon>Chiloscyllium</taxon>
    </lineage>
</organism>
<keyword evidence="5" id="KW-0964">Secreted</keyword>
<keyword evidence="12" id="KW-1185">Reference proteome</keyword>
<keyword evidence="10" id="KW-0472">Membrane</keyword>